<proteinExistence type="inferred from homology"/>
<dbReference type="GO" id="GO:0009982">
    <property type="term" value="F:pseudouridine synthase activity"/>
    <property type="evidence" value="ECO:0007669"/>
    <property type="project" value="InterPro"/>
</dbReference>
<dbReference type="PROSITE" id="PS51726">
    <property type="entry name" value="MYST_HAT"/>
    <property type="match status" value="1"/>
</dbReference>
<keyword evidence="24" id="KW-0496">Mitochondrion</keyword>
<evidence type="ECO:0000256" key="6">
    <source>
        <dbReference type="ARBA" id="ARBA00022485"/>
    </source>
</evidence>
<dbReference type="GO" id="GO:0003723">
    <property type="term" value="F:RNA binding"/>
    <property type="evidence" value="ECO:0007669"/>
    <property type="project" value="InterPro"/>
</dbReference>
<sequence>MQSPDSKRRKLDNDDANPQGAQDHALGQSLLVEDLANSLSDLHGADELGELLERLSTTGCCVRCILRFLGNIRQALKQHATMELACSKHCPLCLGIMSESRFEEVAVAVTEKIRQEDYRAEDFSLNISLPVSIMVRNHAARMHVDPKSIIDLKDPLKIIYNGLIEKLLGWKVNAESSLRITINFEHPETQDEHKLLAEVENSNFVLKRVRQKVRRCDHSKQMAYLAYQRQMVTVGDGRQNVAAALSAVSDSDFKKHYTIPPQQINTSIVMPPRIDILHTPAFYGGEITAEASLTYSLTISSLPGRYLKKVRGYSQTPWSVSGSRLTEFSVSETIGDRLNAHVRADGMERHARLSDLELTSRPLDYKFVSSGREDANVRMLGTGRPFYIELRNPRNPHLSQTTLQDIVQQINSDNQHGHAVNVANLVETTDADTRTIKLGEETKRKTYSALVWISKPVTQDVMDKLNQHGASEFIIQQRTPIRVLQRRAQMVRKKTIHSLKAIPMSSTAPDPAYQHLLTVQLTTEAGTYVKEFMHGDLGRTIPSFGDLIDAEADILALDIHGKRVLIVGGGKVAADRIVSVGIADAEITLVCPREGLNDEVKHRIDTGIVKHYVDRGFQESDLDSQDMVLTAIDDHELSVHICHQCRARRIPVNVADVPPMCDFYFMSQHRDGPLQIAVSTNGQGPRLASMIRKSIAASLPDNIGRIVQETGKLRQQVRRWDPEFSASNKRMSWMSRICDQWDWIGLAQLVGLTESDRLFAYRQLEQCYRDDRIPRVQDVFSSIDSPASVDKSRTAQLSSLHIDRTEQHLATSIAKKNTIYLVGAGPGDPELLTLKAKSILETADLVVSDRLIPSQVFDMVKGELRIARKTEGKSDPAQVELFEWCLEGLAKGQSVARLKIGDPFLFGRGGEEVLEFREKGYEPILIPGISSAFSAPMVANIPVTHRGVADQVIITTGRGYKGSLPDIPDYTSMRTLVVLMAVGRAQELREMMLSKGFPSGTAVAWIQNANCPEERIRRKRVVYSDDEDEAGMQYGVDDSATFSPRSKKAKVVKSETLKHNKGSPPSNPPVRLKIRLKRKDDKLPERRRSRTDLTKDISGLESEEGEPEVYFGGKLTQAEADVSMTKPRQVDKDRFAKAKSMADKKLSDTTQKKLASANSFTKSDGSSAYGDNGDPGTPGSVGGQMFALEAPKIKIVRFGDWEIEPWYVAPYPEEYSQHPVLYICEFCLKYMKSGSMFHRHSLKCPTRHPPGDEIYRDGKVSIFEVDGRKNKIYCQNLCLLAKMFLDHKTLYYDVEPFLFYVMTEVDEGGAHFVGYFSKEKRSPMHYNVSCILTMPVHMRKGYGNLLIDFSYLLSKKEGKTGSPEKPLSDLGLLSYRNYWKSIVFRELQAVLEDAELPKDYFLMESDNVDGNVVLLDKEDICLHRTGIHVSIDDISQRTSLTHDDIISTLQNNGMLLAQSDLQLPINTTDGTLHLAHDTDGTPVSDTENKDSPVPSHSSSSETSRDSASSSRQITTPYIIKIDKGQLEAYNAKIEAKGYPKIKPDNLTWTPFLLTRSMLRVGNASDIRTTPLEDSKTHQPPQDEEKKADNAEAYGLPGSFKRLGPAPQLPRAQRGLPQKVKLPGVKRVIAVASGKGGVGKSTTAVNVALALAGLRKKVGILDADIFGPSIPSLMNLQGEPELSEKGETLIPLQNFGVKCMSMGFLIGKDTPVVWRGLMVMKAIQQLIHQVQWGDLDVLVIDMPPGTGDVQLTITQQIELAGAVIVSTPQDIALIDARKGANMFRKVNVPILGMVQNMALFICPNCKHETHIFGDGGAQRTAVELGMDFLGDVPLHADICELSDQGKPVVVAKPDSPYAASYRSIAEKIASKL</sequence>
<evidence type="ECO:0000256" key="34">
    <source>
        <dbReference type="RuleBase" id="RU361211"/>
    </source>
</evidence>
<dbReference type="InterPro" id="IPR027417">
    <property type="entry name" value="P-loop_NTPase"/>
</dbReference>
<keyword evidence="21" id="KW-0408">Iron</keyword>
<dbReference type="InterPro" id="IPR033756">
    <property type="entry name" value="YlxH/NBP35"/>
</dbReference>
<evidence type="ECO:0000256" key="7">
    <source>
        <dbReference type="ARBA" id="ARBA00022573"/>
    </source>
</evidence>
<evidence type="ECO:0000256" key="21">
    <source>
        <dbReference type="ARBA" id="ARBA00023004"/>
    </source>
</evidence>
<keyword evidence="28" id="KW-0627">Porphyrin biosynthesis</keyword>
<dbReference type="InterPro" id="IPR048742">
    <property type="entry name" value="Pus10_N_euk"/>
</dbReference>
<keyword evidence="11" id="KW-0819">tRNA processing</keyword>
<keyword evidence="18" id="KW-0809">Transit peptide</keyword>
<evidence type="ECO:0000256" key="16">
    <source>
        <dbReference type="ARBA" id="ARBA00022840"/>
    </source>
</evidence>
<dbReference type="GO" id="GO:0016226">
    <property type="term" value="P:iron-sulfur cluster assembly"/>
    <property type="evidence" value="ECO:0007669"/>
    <property type="project" value="InterPro"/>
</dbReference>
<dbReference type="Pfam" id="PF01853">
    <property type="entry name" value="MOZ_SAS"/>
    <property type="match status" value="1"/>
</dbReference>
<evidence type="ECO:0000256" key="15">
    <source>
        <dbReference type="ARBA" id="ARBA00022833"/>
    </source>
</evidence>
<dbReference type="InterPro" id="IPR016181">
    <property type="entry name" value="Acyl_CoA_acyltransferase"/>
</dbReference>
<dbReference type="SUPFAM" id="SSF55120">
    <property type="entry name" value="Pseudouridine synthase"/>
    <property type="match status" value="1"/>
</dbReference>
<dbReference type="InterPro" id="IPR019591">
    <property type="entry name" value="Mrp/NBP35_ATP-bd"/>
</dbReference>
<dbReference type="FunFam" id="3.30.60.60:FF:000001">
    <property type="entry name" value="Histone acetyltransferase"/>
    <property type="match status" value="1"/>
</dbReference>
<dbReference type="GO" id="GO:0005759">
    <property type="term" value="C:mitochondrial matrix"/>
    <property type="evidence" value="ECO:0007669"/>
    <property type="project" value="UniProtKB-ARBA"/>
</dbReference>
<comment type="subcellular location">
    <subcellularLocation>
        <location evidence="3">Mitochondrion</location>
    </subcellularLocation>
    <subcellularLocation>
        <location evidence="2 34">Nucleus</location>
    </subcellularLocation>
</comment>
<feature type="compositionally biased region" description="Basic and acidic residues" evidence="35">
    <location>
        <begin position="1078"/>
        <end position="1095"/>
    </location>
</feature>
<evidence type="ECO:0000256" key="19">
    <source>
        <dbReference type="ARBA" id="ARBA00022990"/>
    </source>
</evidence>
<dbReference type="Gene3D" id="3.40.630.30">
    <property type="match status" value="1"/>
</dbReference>
<protein>
    <recommendedName>
        <fullName evidence="34">Histone acetyltransferase</fullName>
        <ecNumber evidence="34">2.3.1.48</ecNumber>
    </recommendedName>
</protein>
<dbReference type="GO" id="GO:0140663">
    <property type="term" value="F:ATP-dependent FeS chaperone activity"/>
    <property type="evidence" value="ECO:0007669"/>
    <property type="project" value="InterPro"/>
</dbReference>
<keyword evidence="10" id="KW-0949">S-adenosyl-L-methionine</keyword>
<dbReference type="Proteomes" id="UP000242875">
    <property type="component" value="Unassembled WGS sequence"/>
</dbReference>
<dbReference type="FunFam" id="3.40.1010.10:FF:000006">
    <property type="entry name" value="Siroheme synthase, putative"/>
    <property type="match status" value="1"/>
</dbReference>
<dbReference type="GO" id="GO:0016829">
    <property type="term" value="F:lyase activity"/>
    <property type="evidence" value="ECO:0007669"/>
    <property type="project" value="UniProtKB-KW"/>
</dbReference>
<dbReference type="GO" id="GO:0051539">
    <property type="term" value="F:4 iron, 4 sulfur cluster binding"/>
    <property type="evidence" value="ECO:0007669"/>
    <property type="project" value="UniProtKB-KW"/>
</dbReference>
<dbReference type="InterPro" id="IPR020103">
    <property type="entry name" value="PsdUridine_synth_cat_dom_sf"/>
</dbReference>
<evidence type="ECO:0000256" key="11">
    <source>
        <dbReference type="ARBA" id="ARBA00022694"/>
    </source>
</evidence>
<dbReference type="Gene3D" id="3.30.70.3190">
    <property type="match status" value="1"/>
</dbReference>
<gene>
    <name evidence="37" type="ORF">BZG36_01122</name>
</gene>
<keyword evidence="29" id="KW-0511">Multifunctional enzyme</keyword>
<dbReference type="FunFam" id="3.30.70.3190:FF:000001">
    <property type="entry name" value="tRNA pseudouridine synthase Pus10"/>
    <property type="match status" value="1"/>
</dbReference>
<evidence type="ECO:0000256" key="3">
    <source>
        <dbReference type="ARBA" id="ARBA00004173"/>
    </source>
</evidence>
<evidence type="ECO:0000256" key="14">
    <source>
        <dbReference type="ARBA" id="ARBA00022771"/>
    </source>
</evidence>
<dbReference type="Pfam" id="PF21237">
    <property type="entry name" value="Pus10_N_euk"/>
    <property type="match status" value="1"/>
</dbReference>
<name>A0A261Y607_9FUNG</name>
<keyword evidence="15" id="KW-0862">Zinc</keyword>
<dbReference type="HAMAP" id="MF_02040">
    <property type="entry name" value="Mrp_NBP35"/>
    <property type="match status" value="1"/>
</dbReference>
<comment type="cofactor">
    <cofactor evidence="1">
        <name>[4Fe-4S] cluster</name>
        <dbReference type="ChEBI" id="CHEBI:49883"/>
    </cofactor>
</comment>
<evidence type="ECO:0000256" key="17">
    <source>
        <dbReference type="ARBA" id="ARBA00022853"/>
    </source>
</evidence>
<evidence type="ECO:0000256" key="18">
    <source>
        <dbReference type="ARBA" id="ARBA00022946"/>
    </source>
</evidence>
<dbReference type="GO" id="GO:0019354">
    <property type="term" value="P:siroheme biosynthetic process"/>
    <property type="evidence" value="ECO:0007669"/>
    <property type="project" value="UniProtKB-UniPathway"/>
</dbReference>
<dbReference type="SUPFAM" id="SSF75615">
    <property type="entry name" value="Siroheme synthase middle domains-like"/>
    <property type="match status" value="1"/>
</dbReference>
<dbReference type="InterPro" id="IPR014776">
    <property type="entry name" value="4pyrrole_Mease_sub2"/>
</dbReference>
<dbReference type="EC" id="2.3.1.48" evidence="34"/>
<dbReference type="SUPFAM" id="SSF55729">
    <property type="entry name" value="Acyl-CoA N-acyltransferases (Nat)"/>
    <property type="match status" value="1"/>
</dbReference>
<keyword evidence="17" id="KW-0156">Chromatin regulator</keyword>
<dbReference type="Pfam" id="PF10609">
    <property type="entry name" value="ParA"/>
    <property type="match status" value="1"/>
</dbReference>
<dbReference type="Gene3D" id="3.30.60.60">
    <property type="entry name" value="N-acetyl transferase-like"/>
    <property type="match status" value="1"/>
</dbReference>
<dbReference type="InterPro" id="IPR028162">
    <property type="entry name" value="Met8_C"/>
</dbReference>
<dbReference type="InterPro" id="IPR040706">
    <property type="entry name" value="Zf-MYST"/>
</dbReference>
<dbReference type="GO" id="GO:0003712">
    <property type="term" value="F:transcription coregulator activity"/>
    <property type="evidence" value="ECO:0007669"/>
    <property type="project" value="TreeGrafter"/>
</dbReference>
<dbReference type="EMBL" id="MVBO01000007">
    <property type="protein sequence ID" value="OZJ06032.1"/>
    <property type="molecule type" value="Genomic_DNA"/>
</dbReference>
<dbReference type="NCBIfam" id="TIGR01470">
    <property type="entry name" value="cysG_Nterm"/>
    <property type="match status" value="1"/>
</dbReference>
<evidence type="ECO:0000256" key="32">
    <source>
        <dbReference type="PIRSR" id="PIRSR602717-51"/>
    </source>
</evidence>
<evidence type="ECO:0000256" key="31">
    <source>
        <dbReference type="ARBA" id="ARBA00047561"/>
    </source>
</evidence>
<evidence type="ECO:0000256" key="2">
    <source>
        <dbReference type="ARBA" id="ARBA00004123"/>
    </source>
</evidence>
<dbReference type="InterPro" id="IPR035996">
    <property type="entry name" value="4pyrrol_Methylase_sf"/>
</dbReference>
<dbReference type="FunFam" id="3.40.50.300:FF:000709">
    <property type="entry name" value="Iron-sulfur protein NUBPL isoform X1"/>
    <property type="match status" value="1"/>
</dbReference>
<feature type="domain" description="MYST-type HAT" evidence="36">
    <location>
        <begin position="1188"/>
        <end position="1550"/>
    </location>
</feature>
<keyword evidence="25" id="KW-0413">Isomerase</keyword>
<feature type="region of interest" description="Disordered" evidence="35">
    <location>
        <begin position="1034"/>
        <end position="1183"/>
    </location>
</feature>
<dbReference type="CDD" id="cd11642">
    <property type="entry name" value="SUMT"/>
    <property type="match status" value="1"/>
</dbReference>
<keyword evidence="14" id="KW-0863">Zinc-finger</keyword>
<evidence type="ECO:0000256" key="10">
    <source>
        <dbReference type="ARBA" id="ARBA00022691"/>
    </source>
</evidence>
<keyword evidence="16" id="KW-0067">ATP-binding</keyword>
<comment type="similarity">
    <text evidence="5 34">Belongs to the MYST (SAS/MOZ) family.</text>
</comment>
<dbReference type="GO" id="GO:0003682">
    <property type="term" value="F:chromatin binding"/>
    <property type="evidence" value="ECO:0007669"/>
    <property type="project" value="TreeGrafter"/>
</dbReference>
<keyword evidence="19" id="KW-0007">Acetylation</keyword>
<dbReference type="InterPro" id="IPR014777">
    <property type="entry name" value="4pyrrole_Mease_sub1"/>
</dbReference>
<keyword evidence="27 34" id="KW-0539">Nucleus</keyword>
<dbReference type="Gene3D" id="3.30.160.110">
    <property type="entry name" value="Siroheme synthase, domain 2"/>
    <property type="match status" value="1"/>
</dbReference>
<dbReference type="GO" id="GO:0001522">
    <property type="term" value="P:pseudouridine synthesis"/>
    <property type="evidence" value="ECO:0007669"/>
    <property type="project" value="InterPro"/>
</dbReference>
<dbReference type="InterPro" id="IPR036388">
    <property type="entry name" value="WH-like_DNA-bd_sf"/>
</dbReference>
<dbReference type="Pfam" id="PF00590">
    <property type="entry name" value="TP_methylase"/>
    <property type="match status" value="1"/>
</dbReference>
<dbReference type="GO" id="GO:0008033">
    <property type="term" value="P:tRNA processing"/>
    <property type="evidence" value="ECO:0007669"/>
    <property type="project" value="UniProtKB-KW"/>
</dbReference>
<evidence type="ECO:0000256" key="12">
    <source>
        <dbReference type="ARBA" id="ARBA00022723"/>
    </source>
</evidence>
<evidence type="ECO:0000256" key="33">
    <source>
        <dbReference type="RuleBase" id="RU003960"/>
    </source>
</evidence>
<dbReference type="GO" id="GO:0008168">
    <property type="term" value="F:methyltransferase activity"/>
    <property type="evidence" value="ECO:0007669"/>
    <property type="project" value="UniProtKB-KW"/>
</dbReference>
<dbReference type="Gene3D" id="3.30.950.10">
    <property type="entry name" value="Methyltransferase, Cobalt-precorrin-4 Transmethylase, Domain 2"/>
    <property type="match status" value="1"/>
</dbReference>
<dbReference type="GO" id="GO:0031507">
    <property type="term" value="P:heterochromatin formation"/>
    <property type="evidence" value="ECO:0007669"/>
    <property type="project" value="UniProtKB-ARBA"/>
</dbReference>
<dbReference type="GO" id="GO:0004402">
    <property type="term" value="F:histone acetyltransferase activity"/>
    <property type="evidence" value="ECO:0007669"/>
    <property type="project" value="InterPro"/>
</dbReference>
<dbReference type="GO" id="GO:0006357">
    <property type="term" value="P:regulation of transcription by RNA polymerase II"/>
    <property type="evidence" value="ECO:0007669"/>
    <property type="project" value="TreeGrafter"/>
</dbReference>
<keyword evidence="38" id="KW-1185">Reference proteome</keyword>
<evidence type="ECO:0000256" key="27">
    <source>
        <dbReference type="ARBA" id="ARBA00023242"/>
    </source>
</evidence>
<dbReference type="Gene3D" id="3.40.50.300">
    <property type="entry name" value="P-loop containing nucleotide triphosphate hydrolases"/>
    <property type="match status" value="1"/>
</dbReference>
<keyword evidence="9 33" id="KW-0808">Transferase</keyword>
<reference evidence="37 38" key="1">
    <citation type="journal article" date="2017" name="Mycologia">
        <title>Bifiguratus adelaidae, gen. et sp. nov., a new member of Mucoromycotina in endophytic and soil-dwelling habitats.</title>
        <authorList>
            <person name="Torres-Cruz T.J."/>
            <person name="Billingsley Tobias T.L."/>
            <person name="Almatruk M."/>
            <person name="Hesse C."/>
            <person name="Kuske C.R."/>
            <person name="Desiro A."/>
            <person name="Benucci G.M."/>
            <person name="Bonito G."/>
            <person name="Stajich J.E."/>
            <person name="Dunlap C."/>
            <person name="Arnold A.E."/>
            <person name="Porras-Alfaro A."/>
        </authorList>
    </citation>
    <scope>NUCLEOTIDE SEQUENCE [LARGE SCALE GENOMIC DNA]</scope>
    <source>
        <strain evidence="37 38">AZ0501</strain>
    </source>
</reference>
<dbReference type="Gene3D" id="1.10.10.10">
    <property type="entry name" value="Winged helix-like DNA-binding domain superfamily/Winged helix DNA-binding domain"/>
    <property type="match status" value="1"/>
</dbReference>
<keyword evidence="7" id="KW-0169">Cobalamin biosynthesis</keyword>
<evidence type="ECO:0000256" key="28">
    <source>
        <dbReference type="ARBA" id="ARBA00023244"/>
    </source>
</evidence>
<dbReference type="InterPro" id="IPR000808">
    <property type="entry name" value="Mrp-like_CS"/>
</dbReference>
<evidence type="ECO:0000256" key="1">
    <source>
        <dbReference type="ARBA" id="ARBA00001966"/>
    </source>
</evidence>
<keyword evidence="12" id="KW-0479">Metal-binding</keyword>
<feature type="compositionally biased region" description="Low complexity" evidence="35">
    <location>
        <begin position="1491"/>
        <end position="1510"/>
    </location>
</feature>
<evidence type="ECO:0000259" key="36">
    <source>
        <dbReference type="PROSITE" id="PS51726"/>
    </source>
</evidence>
<evidence type="ECO:0000256" key="4">
    <source>
        <dbReference type="ARBA" id="ARBA00005010"/>
    </source>
</evidence>
<dbReference type="Gene3D" id="3.40.50.720">
    <property type="entry name" value="NAD(P)-binding Rossmann-like Domain"/>
    <property type="match status" value="1"/>
</dbReference>
<dbReference type="GO" id="GO:0032981">
    <property type="term" value="P:mitochondrial respiratory chain complex I assembly"/>
    <property type="evidence" value="ECO:0007669"/>
    <property type="project" value="UniProtKB-ARBA"/>
</dbReference>
<keyword evidence="13" id="KW-0547">Nucleotide-binding</keyword>
<evidence type="ECO:0000313" key="38">
    <source>
        <dbReference type="Proteomes" id="UP000242875"/>
    </source>
</evidence>
<dbReference type="PANTHER" id="PTHR10615:SF161">
    <property type="entry name" value="HISTONE ACETYLTRANSFERASE KAT7"/>
    <property type="match status" value="1"/>
</dbReference>
<comment type="similarity">
    <text evidence="33">Belongs to the precorrin methyltransferase family.</text>
</comment>
<dbReference type="SUPFAM" id="SSF53790">
    <property type="entry name" value="Tetrapyrrole methylase"/>
    <property type="match status" value="1"/>
</dbReference>
<dbReference type="Gene3D" id="3.30.70.2510">
    <property type="match status" value="1"/>
</dbReference>
<evidence type="ECO:0000256" key="8">
    <source>
        <dbReference type="ARBA" id="ARBA00022603"/>
    </source>
</evidence>
<evidence type="ECO:0000256" key="20">
    <source>
        <dbReference type="ARBA" id="ARBA00023002"/>
    </source>
</evidence>
<dbReference type="Gene3D" id="3.40.1010.10">
    <property type="entry name" value="Cobalt-precorrin-4 Transmethylase, Domain 1"/>
    <property type="match status" value="1"/>
</dbReference>
<evidence type="ECO:0000256" key="35">
    <source>
        <dbReference type="SAM" id="MobiDB-lite"/>
    </source>
</evidence>
<keyword evidence="8 33" id="KW-0489">Methyltransferase</keyword>
<dbReference type="InterPro" id="IPR048741">
    <property type="entry name" value="Pus10-like_C"/>
</dbReference>
<dbReference type="PROSITE" id="PS00839">
    <property type="entry name" value="SUMT_1"/>
    <property type="match status" value="1"/>
</dbReference>
<evidence type="ECO:0000256" key="25">
    <source>
        <dbReference type="ARBA" id="ARBA00023235"/>
    </source>
</evidence>
<dbReference type="GO" id="GO:0008270">
    <property type="term" value="F:zinc ion binding"/>
    <property type="evidence" value="ECO:0007669"/>
    <property type="project" value="UniProtKB-KW"/>
</dbReference>
<evidence type="ECO:0000313" key="37">
    <source>
        <dbReference type="EMBL" id="OZJ06032.1"/>
    </source>
</evidence>
<dbReference type="InterPro" id="IPR006367">
    <property type="entry name" value="Sirohaem_synthase_N"/>
</dbReference>
<dbReference type="Pfam" id="PF21238">
    <property type="entry name" value="Pus10_C"/>
    <property type="match status" value="1"/>
</dbReference>
<comment type="similarity">
    <text evidence="30">Belongs to the Mrp/NBP35 ATP-binding proteins family.</text>
</comment>
<dbReference type="OrthoDB" id="508204at2759"/>
<keyword evidence="22" id="KW-0411">Iron-sulfur</keyword>
<dbReference type="PANTHER" id="PTHR10615">
    <property type="entry name" value="HISTONE ACETYLTRANSFERASE"/>
    <property type="match status" value="1"/>
</dbReference>
<dbReference type="Pfam" id="PF14824">
    <property type="entry name" value="Sirohm_synth_M"/>
    <property type="match status" value="1"/>
</dbReference>
<accession>A0A261Y607</accession>
<dbReference type="GO" id="GO:0005634">
    <property type="term" value="C:nucleus"/>
    <property type="evidence" value="ECO:0007669"/>
    <property type="project" value="UniProtKB-SubCell"/>
</dbReference>
<dbReference type="PROSITE" id="PS00840">
    <property type="entry name" value="SUMT_2"/>
    <property type="match status" value="1"/>
</dbReference>
<keyword evidence="23" id="KW-0520">NAD</keyword>
<feature type="region of interest" description="Disordered" evidence="35">
    <location>
        <begin position="1"/>
        <end position="22"/>
    </location>
</feature>
<dbReference type="SUPFAM" id="SSF51735">
    <property type="entry name" value="NAD(P)-binding Rossmann-fold domains"/>
    <property type="match status" value="1"/>
</dbReference>
<evidence type="ECO:0000256" key="30">
    <source>
        <dbReference type="ARBA" id="ARBA00024036"/>
    </source>
</evidence>
<evidence type="ECO:0000256" key="23">
    <source>
        <dbReference type="ARBA" id="ARBA00023027"/>
    </source>
</evidence>
<dbReference type="GO" id="GO:0005524">
    <property type="term" value="F:ATP binding"/>
    <property type="evidence" value="ECO:0007669"/>
    <property type="project" value="UniProtKB-KW"/>
</dbReference>
<comment type="catalytic activity">
    <reaction evidence="31">
        <text>precorrin-2 + NAD(+) = sirohydrochlorin + NADH + 2 H(+)</text>
        <dbReference type="Rhea" id="RHEA:15613"/>
        <dbReference type="ChEBI" id="CHEBI:15378"/>
        <dbReference type="ChEBI" id="CHEBI:57540"/>
        <dbReference type="ChEBI" id="CHEBI:57945"/>
        <dbReference type="ChEBI" id="CHEBI:58351"/>
        <dbReference type="ChEBI" id="CHEBI:58827"/>
        <dbReference type="EC" id="1.3.1.76"/>
    </reaction>
</comment>
<dbReference type="GO" id="GO:0043115">
    <property type="term" value="F:precorrin-2 dehydrogenase activity"/>
    <property type="evidence" value="ECO:0007669"/>
    <property type="project" value="UniProtKB-EC"/>
</dbReference>
<dbReference type="UniPathway" id="UPA00262">
    <property type="reaction ID" value="UER00222"/>
</dbReference>
<evidence type="ECO:0000256" key="9">
    <source>
        <dbReference type="ARBA" id="ARBA00022679"/>
    </source>
</evidence>
<comment type="catalytic activity">
    <reaction evidence="34">
        <text>L-lysyl-[protein] + acetyl-CoA = N(6)-acetyl-L-lysyl-[protein] + CoA + H(+)</text>
        <dbReference type="Rhea" id="RHEA:45948"/>
        <dbReference type="Rhea" id="RHEA-COMP:9752"/>
        <dbReference type="Rhea" id="RHEA-COMP:10731"/>
        <dbReference type="ChEBI" id="CHEBI:15378"/>
        <dbReference type="ChEBI" id="CHEBI:29969"/>
        <dbReference type="ChEBI" id="CHEBI:57287"/>
        <dbReference type="ChEBI" id="CHEBI:57288"/>
        <dbReference type="ChEBI" id="CHEBI:61930"/>
        <dbReference type="EC" id="2.3.1.48"/>
    </reaction>
</comment>
<keyword evidence="26" id="KW-0456">Lyase</keyword>
<dbReference type="SUPFAM" id="SSF52540">
    <property type="entry name" value="P-loop containing nucleoside triphosphate hydrolases"/>
    <property type="match status" value="1"/>
</dbReference>
<evidence type="ECO:0000256" key="22">
    <source>
        <dbReference type="ARBA" id="ARBA00023014"/>
    </source>
</evidence>
<dbReference type="GO" id="GO:0032259">
    <property type="term" value="P:methylation"/>
    <property type="evidence" value="ECO:0007669"/>
    <property type="project" value="UniProtKB-KW"/>
</dbReference>
<keyword evidence="20" id="KW-0560">Oxidoreductase</keyword>
<feature type="region of interest" description="Disordered" evidence="35">
    <location>
        <begin position="1564"/>
        <end position="1588"/>
    </location>
</feature>
<evidence type="ECO:0000256" key="26">
    <source>
        <dbReference type="ARBA" id="ARBA00023239"/>
    </source>
</evidence>
<dbReference type="InterPro" id="IPR002717">
    <property type="entry name" value="HAT_MYST-type"/>
</dbReference>
<evidence type="ECO:0000256" key="5">
    <source>
        <dbReference type="ARBA" id="ARBA00010107"/>
    </source>
</evidence>
<evidence type="ECO:0000256" key="13">
    <source>
        <dbReference type="ARBA" id="ARBA00022741"/>
    </source>
</evidence>
<comment type="pathway">
    <text evidence="4">Porphyrin-containing compound metabolism; siroheme biosynthesis; sirohydrochlorin from precorrin-2: step 1/1.</text>
</comment>
<organism evidence="37 38">
    <name type="scientific">Bifiguratus adelaidae</name>
    <dbReference type="NCBI Taxonomy" id="1938954"/>
    <lineage>
        <taxon>Eukaryota</taxon>
        <taxon>Fungi</taxon>
        <taxon>Fungi incertae sedis</taxon>
        <taxon>Mucoromycota</taxon>
        <taxon>Mucoromycotina</taxon>
        <taxon>Endogonomycetes</taxon>
        <taxon>Endogonales</taxon>
        <taxon>Endogonales incertae sedis</taxon>
        <taxon>Bifiguratus</taxon>
    </lineage>
</organism>
<keyword evidence="6" id="KW-0004">4Fe-4S</keyword>
<feature type="region of interest" description="Disordered" evidence="35">
    <location>
        <begin position="1472"/>
        <end position="1512"/>
    </location>
</feature>
<dbReference type="Pfam" id="PF14823">
    <property type="entry name" value="Sirohm_synth_C"/>
    <property type="match status" value="1"/>
</dbReference>
<dbReference type="InterPro" id="IPR000878">
    <property type="entry name" value="4pyrrol_Mease"/>
</dbReference>
<dbReference type="CDD" id="cd02037">
    <property type="entry name" value="Mrp_NBP35"/>
    <property type="match status" value="1"/>
</dbReference>
<dbReference type="Pfam" id="PF17772">
    <property type="entry name" value="zf-MYST"/>
    <property type="match status" value="1"/>
</dbReference>
<dbReference type="InterPro" id="IPR006366">
    <property type="entry name" value="CobA/CysG_C"/>
</dbReference>
<dbReference type="InterPro" id="IPR050603">
    <property type="entry name" value="MYST_HAT"/>
</dbReference>
<feature type="compositionally biased region" description="Basic and acidic residues" evidence="35">
    <location>
        <begin position="1128"/>
        <end position="1151"/>
    </location>
</feature>
<dbReference type="GO" id="GO:1990467">
    <property type="term" value="C:NuA3a histone acetyltransferase complex"/>
    <property type="evidence" value="ECO:0007669"/>
    <property type="project" value="TreeGrafter"/>
</dbReference>
<dbReference type="FunFam" id="3.40.630.30:FF:000001">
    <property type="entry name" value="Histone acetyltransferase"/>
    <property type="match status" value="1"/>
</dbReference>
<feature type="compositionally biased region" description="Basic and acidic residues" evidence="35">
    <location>
        <begin position="1570"/>
        <end position="1588"/>
    </location>
</feature>
<evidence type="ECO:0000256" key="24">
    <source>
        <dbReference type="ARBA" id="ARBA00023128"/>
    </source>
</evidence>
<dbReference type="InterPro" id="IPR003043">
    <property type="entry name" value="Uropor_MeTrfase_CS"/>
</dbReference>
<dbReference type="PROSITE" id="PS01215">
    <property type="entry name" value="MRP"/>
    <property type="match status" value="1"/>
</dbReference>
<comment type="caution">
    <text evidence="37">The sequence shown here is derived from an EMBL/GenBank/DDBJ whole genome shotgun (WGS) entry which is preliminary data.</text>
</comment>
<dbReference type="InterPro" id="IPR028281">
    <property type="entry name" value="Sirohaem_synthase_central"/>
</dbReference>
<feature type="active site" description="Proton donor/acceptor" evidence="32">
    <location>
        <position position="1364"/>
    </location>
</feature>
<dbReference type="InterPro" id="IPR036291">
    <property type="entry name" value="NAD(P)-bd_dom_sf"/>
</dbReference>
<evidence type="ECO:0000256" key="29">
    <source>
        <dbReference type="ARBA" id="ARBA00023268"/>
    </source>
</evidence>
<feature type="compositionally biased region" description="Polar residues" evidence="35">
    <location>
        <begin position="1152"/>
        <end position="1166"/>
    </location>
</feature>